<name>A0A2S8BLC1_9MYCO</name>
<sequence length="210" mass="21888">MLATRPRRHPDDAFPVGDQRAEPVAAAAVEVGDRGRGRHRQVPFLAAGGAEIQAGRHVDHQPGFQLPVGDLLPHVRVGGAGGDRPVHPAHVVAGLVEPRLAGLGARPRNQAQVVAVQHPVELASDGQFQGAQRRRQLRVVDIATQHRRRMRGPRLGPGARIAHRALAAAVGATGGAELGCCGTAFTCGRATVCSTRLMTISGVISSASAS</sequence>
<dbReference type="Proteomes" id="UP000238296">
    <property type="component" value="Unassembled WGS sequence"/>
</dbReference>
<evidence type="ECO:0000313" key="2">
    <source>
        <dbReference type="Proteomes" id="UP000238296"/>
    </source>
</evidence>
<gene>
    <name evidence="1" type="ORF">C1Y40_02342</name>
</gene>
<comment type="caution">
    <text evidence="1">The sequence shown here is derived from an EMBL/GenBank/DDBJ whole genome shotgun (WGS) entry which is preliminary data.</text>
</comment>
<protein>
    <submittedName>
        <fullName evidence="1">Uncharacterized protein</fullName>
    </submittedName>
</protein>
<proteinExistence type="predicted"/>
<reference evidence="1 2" key="1">
    <citation type="journal article" date="2017" name="Int. J. Syst. Evol. Microbiol.">
        <title>Mycobacterium talmoniae sp. nov., a slowly growing mycobacterium isolated from human respiratory samples.</title>
        <authorList>
            <person name="Davidson R.M."/>
            <person name="DeGroote M.A."/>
            <person name="Marola J.L."/>
            <person name="Buss S."/>
            <person name="Jones V."/>
            <person name="McNeil M.R."/>
            <person name="Freifeld A.G."/>
            <person name="Elaine Epperson L."/>
            <person name="Hasan N.A."/>
            <person name="Jackson M."/>
            <person name="Iwen P.C."/>
            <person name="Salfinger M."/>
            <person name="Strong M."/>
        </authorList>
    </citation>
    <scope>NUCLEOTIDE SEQUENCE [LARGE SCALE GENOMIC DNA]</scope>
    <source>
        <strain evidence="1 2">ATCC BAA-2683</strain>
    </source>
</reference>
<dbReference type="EMBL" id="PPEA01000332">
    <property type="protein sequence ID" value="PQM47472.1"/>
    <property type="molecule type" value="Genomic_DNA"/>
</dbReference>
<dbReference type="AlphaFoldDB" id="A0A2S8BLC1"/>
<organism evidence="1 2">
    <name type="scientific">Mycobacterium talmoniae</name>
    <dbReference type="NCBI Taxonomy" id="1858794"/>
    <lineage>
        <taxon>Bacteria</taxon>
        <taxon>Bacillati</taxon>
        <taxon>Actinomycetota</taxon>
        <taxon>Actinomycetes</taxon>
        <taxon>Mycobacteriales</taxon>
        <taxon>Mycobacteriaceae</taxon>
        <taxon>Mycobacterium</taxon>
    </lineage>
</organism>
<accession>A0A2S8BLC1</accession>
<evidence type="ECO:0000313" key="1">
    <source>
        <dbReference type="EMBL" id="PQM47472.1"/>
    </source>
</evidence>